<evidence type="ECO:0000313" key="14">
    <source>
        <dbReference type="EMBL" id="KAE8660373.1"/>
    </source>
</evidence>
<reference evidence="14" key="1">
    <citation type="submission" date="2019-09" db="EMBL/GenBank/DDBJ databases">
        <title>Draft genome information of white flower Hibiscus syriacus.</title>
        <authorList>
            <person name="Kim Y.-M."/>
        </authorList>
    </citation>
    <scope>NUCLEOTIDE SEQUENCE [LARGE SCALE GENOMIC DNA]</scope>
    <source>
        <strain evidence="14">YM2019G1</strain>
    </source>
</reference>
<gene>
    <name evidence="14" type="ORF">F3Y22_tig00116954pilonHSYRG00255</name>
</gene>
<dbReference type="InterPro" id="IPR006153">
    <property type="entry name" value="Cation/H_exchanger_TM"/>
</dbReference>
<dbReference type="GO" id="GO:1902600">
    <property type="term" value="P:proton transmembrane transport"/>
    <property type="evidence" value="ECO:0007669"/>
    <property type="project" value="InterPro"/>
</dbReference>
<feature type="transmembrane region" description="Helical" evidence="10">
    <location>
        <begin position="141"/>
        <end position="160"/>
    </location>
</feature>
<feature type="transmembrane region" description="Helical" evidence="10">
    <location>
        <begin position="221"/>
        <end position="239"/>
    </location>
</feature>
<feature type="transmembrane region" description="Helical" evidence="10">
    <location>
        <begin position="109"/>
        <end position="129"/>
    </location>
</feature>
<keyword evidence="7" id="KW-0406">Ion transport</keyword>
<feature type="transmembrane region" description="Helical" evidence="10">
    <location>
        <begin position="334"/>
        <end position="353"/>
    </location>
</feature>
<evidence type="ECO:0000259" key="13">
    <source>
        <dbReference type="Pfam" id="PF23259"/>
    </source>
</evidence>
<evidence type="ECO:0000313" key="15">
    <source>
        <dbReference type="Proteomes" id="UP000436088"/>
    </source>
</evidence>
<dbReference type="Pfam" id="PF23256">
    <property type="entry name" value="CHX17_2nd"/>
    <property type="match status" value="1"/>
</dbReference>
<keyword evidence="6 10" id="KW-1133">Transmembrane helix</keyword>
<evidence type="ECO:0000256" key="3">
    <source>
        <dbReference type="ARBA" id="ARBA00022538"/>
    </source>
</evidence>
<feature type="domain" description="Cation/H+ exchanger transmembrane" evidence="11">
    <location>
        <begin position="63"/>
        <end position="208"/>
    </location>
</feature>
<dbReference type="GO" id="GO:0016020">
    <property type="term" value="C:membrane"/>
    <property type="evidence" value="ECO:0007669"/>
    <property type="project" value="UniProtKB-SubCell"/>
</dbReference>
<feature type="domain" description="Cation/H(+) antiporter C-terminal" evidence="13">
    <location>
        <begin position="574"/>
        <end position="715"/>
    </location>
</feature>
<feature type="transmembrane region" description="Helical" evidence="10">
    <location>
        <begin position="77"/>
        <end position="97"/>
    </location>
</feature>
<feature type="transmembrane region" description="Helical" evidence="10">
    <location>
        <begin position="180"/>
        <end position="200"/>
    </location>
</feature>
<feature type="domain" description="Cation/H+ exchanger transmembrane" evidence="11">
    <location>
        <begin position="219"/>
        <end position="384"/>
    </location>
</feature>
<evidence type="ECO:0000256" key="6">
    <source>
        <dbReference type="ARBA" id="ARBA00022989"/>
    </source>
</evidence>
<evidence type="ECO:0000259" key="11">
    <source>
        <dbReference type="Pfam" id="PF00999"/>
    </source>
</evidence>
<dbReference type="InterPro" id="IPR057291">
    <property type="entry name" value="CHX17_2nd"/>
</dbReference>
<comment type="similarity">
    <text evidence="9">Belongs to the monovalent cation:proton antiporter 2 (CPA2) transporter (TC 2.A.37) family. CHX (TC 2.A.37.4) subfamily.</text>
</comment>
<dbReference type="GO" id="GO:0006885">
    <property type="term" value="P:regulation of pH"/>
    <property type="evidence" value="ECO:0007669"/>
    <property type="project" value="TreeGrafter"/>
</dbReference>
<dbReference type="GO" id="GO:0015297">
    <property type="term" value="F:antiporter activity"/>
    <property type="evidence" value="ECO:0007669"/>
    <property type="project" value="InterPro"/>
</dbReference>
<dbReference type="InterPro" id="IPR057290">
    <property type="entry name" value="CHX17_C"/>
</dbReference>
<dbReference type="PANTHER" id="PTHR32468:SF17">
    <property type="entry name" value="CATION_H(+) ANTIPORTER 4"/>
    <property type="match status" value="1"/>
</dbReference>
<evidence type="ECO:0000256" key="9">
    <source>
        <dbReference type="ARBA" id="ARBA00038341"/>
    </source>
</evidence>
<dbReference type="InterPro" id="IPR038770">
    <property type="entry name" value="Na+/solute_symporter_sf"/>
</dbReference>
<keyword evidence="2" id="KW-0813">Transport</keyword>
<evidence type="ECO:0000256" key="2">
    <source>
        <dbReference type="ARBA" id="ARBA00022448"/>
    </source>
</evidence>
<evidence type="ECO:0000256" key="10">
    <source>
        <dbReference type="SAM" id="Phobius"/>
    </source>
</evidence>
<evidence type="ECO:0000256" key="1">
    <source>
        <dbReference type="ARBA" id="ARBA00004141"/>
    </source>
</evidence>
<dbReference type="GO" id="GO:0012505">
    <property type="term" value="C:endomembrane system"/>
    <property type="evidence" value="ECO:0007669"/>
    <property type="project" value="TreeGrafter"/>
</dbReference>
<evidence type="ECO:0000259" key="12">
    <source>
        <dbReference type="Pfam" id="PF23256"/>
    </source>
</evidence>
<name>A0A6A2WKX5_HIBSY</name>
<dbReference type="PANTHER" id="PTHR32468">
    <property type="entry name" value="CATION/H + ANTIPORTER"/>
    <property type="match status" value="1"/>
</dbReference>
<evidence type="ECO:0008006" key="16">
    <source>
        <dbReference type="Google" id="ProtNLM"/>
    </source>
</evidence>
<keyword evidence="8 10" id="KW-0472">Membrane</keyword>
<comment type="caution">
    <text evidence="14">The sequence shown here is derived from an EMBL/GenBank/DDBJ whole genome shotgun (WGS) entry which is preliminary data.</text>
</comment>
<feature type="transmembrane region" description="Helical" evidence="10">
    <location>
        <begin position="305"/>
        <end position="327"/>
    </location>
</feature>
<feature type="transmembrane region" description="Helical" evidence="10">
    <location>
        <begin position="365"/>
        <end position="387"/>
    </location>
</feature>
<dbReference type="InterPro" id="IPR050794">
    <property type="entry name" value="CPA2_transporter"/>
</dbReference>
<organism evidence="14 15">
    <name type="scientific">Hibiscus syriacus</name>
    <name type="common">Rose of Sharon</name>
    <dbReference type="NCBI Taxonomy" id="106335"/>
    <lineage>
        <taxon>Eukaryota</taxon>
        <taxon>Viridiplantae</taxon>
        <taxon>Streptophyta</taxon>
        <taxon>Embryophyta</taxon>
        <taxon>Tracheophyta</taxon>
        <taxon>Spermatophyta</taxon>
        <taxon>Magnoliopsida</taxon>
        <taxon>eudicotyledons</taxon>
        <taxon>Gunneridae</taxon>
        <taxon>Pentapetalae</taxon>
        <taxon>rosids</taxon>
        <taxon>malvids</taxon>
        <taxon>Malvales</taxon>
        <taxon>Malvaceae</taxon>
        <taxon>Malvoideae</taxon>
        <taxon>Hibiscus</taxon>
    </lineage>
</organism>
<evidence type="ECO:0000256" key="8">
    <source>
        <dbReference type="ARBA" id="ARBA00023136"/>
    </source>
</evidence>
<feature type="transmembrane region" description="Helical" evidence="10">
    <location>
        <begin position="49"/>
        <end position="70"/>
    </location>
</feature>
<sequence length="722" mass="81141">MAEAPSPPPHPLPCGNETIEVCITLPPKVNSAGIWENPTSPSEIFRSSLPVLEIEMLVVFFVTHLIYVILKPLGVTFFASQMFAGIMLGPAVLGRVHDKMFTKELDFGIIDSAATFGFAIFLFVMGVKMDFNMAFRTTRRATMIGIVSLLFPFVAGLIVYEAYKKPDEILTLRMERLMGITIESVTAFSVVAYLLSELKIVNSELGTTGSIIGIHKPIKGAHIVIIMMLAFLCGVFTHWHNESPFIGVFLFGCAVPDGPPLGSALVDKFECFVNGVFLPIYVTTSTMRVDPIVTVADPFARKFSFVFPILTFLAKFIFCFVASFWNMMPLRDSLAFALIMCSKGVVELAYFSSLRDNKMISNETLSVLALFILVKATVIPILVKYLYDPISRKYTGYQNRNLMHLKPNVELRILACIHRPEHVQALIDVLDITYPTKESPNFVYALHLIQLAGRASPIFIAHHENRAVGSFENFVAFNHYEQNNWGLVKVNAFTAISPPKLMHEDIFNMVLDKQISFILLPFHRKWCIEGSFEAENNVIRNLNRNVLDRAPCSIGILVDRRRKLSSFRSSSYFIGMLFIGGKDDREALTLAKRMARNPRVKLTVIHLFSENDRGNVKDWDTMLDAEILKGIKQNEVSNINYVGELSNNGTQTATIIRAIVDDFDLMIVGRRYRMDSIQTKGLTEWSEFPELGVIGDILSSSDLDTRVSVLVVQQHHVDVGRH</sequence>
<feature type="domain" description="Cation/H(+) antiporter central" evidence="12">
    <location>
        <begin position="443"/>
        <end position="560"/>
    </location>
</feature>
<accession>A0A6A2WKX5</accession>
<comment type="subcellular location">
    <subcellularLocation>
        <location evidence="1">Membrane</location>
        <topology evidence="1">Multi-pass membrane protein</topology>
    </subcellularLocation>
</comment>
<dbReference type="Pfam" id="PF23259">
    <property type="entry name" value="CHX17_C"/>
    <property type="match status" value="1"/>
</dbReference>
<keyword evidence="4 10" id="KW-0812">Transmembrane</keyword>
<dbReference type="Gene3D" id="1.20.1530.20">
    <property type="match status" value="2"/>
</dbReference>
<evidence type="ECO:0000256" key="5">
    <source>
        <dbReference type="ARBA" id="ARBA00022958"/>
    </source>
</evidence>
<dbReference type="AlphaFoldDB" id="A0A6A2WKX5"/>
<proteinExistence type="inferred from homology"/>
<keyword evidence="3" id="KW-0633">Potassium transport</keyword>
<dbReference type="Pfam" id="PF00999">
    <property type="entry name" value="Na_H_Exchanger"/>
    <property type="match status" value="2"/>
</dbReference>
<keyword evidence="15" id="KW-1185">Reference proteome</keyword>
<evidence type="ECO:0000256" key="4">
    <source>
        <dbReference type="ARBA" id="ARBA00022692"/>
    </source>
</evidence>
<dbReference type="GO" id="GO:0006813">
    <property type="term" value="P:potassium ion transport"/>
    <property type="evidence" value="ECO:0007669"/>
    <property type="project" value="UniProtKB-KW"/>
</dbReference>
<protein>
    <recommendedName>
        <fullName evidence="16">Cation/H+ exchanger domain-containing protein</fullName>
    </recommendedName>
</protein>
<keyword evidence="5" id="KW-0630">Potassium</keyword>
<dbReference type="EMBL" id="VEPZ02001732">
    <property type="protein sequence ID" value="KAE8660373.1"/>
    <property type="molecule type" value="Genomic_DNA"/>
</dbReference>
<evidence type="ECO:0000256" key="7">
    <source>
        <dbReference type="ARBA" id="ARBA00023065"/>
    </source>
</evidence>
<dbReference type="Proteomes" id="UP000436088">
    <property type="component" value="Unassembled WGS sequence"/>
</dbReference>